<dbReference type="InterPro" id="IPR046561">
    <property type="entry name" value="DUF6716"/>
</dbReference>
<dbReference type="RefSeq" id="WP_241914115.1">
    <property type="nucleotide sequence ID" value="NZ_CP093326.1"/>
</dbReference>
<dbReference type="Pfam" id="PF20471">
    <property type="entry name" value="DUF6716"/>
    <property type="match status" value="1"/>
</dbReference>
<evidence type="ECO:0000313" key="2">
    <source>
        <dbReference type="Proteomes" id="UP000829069"/>
    </source>
</evidence>
<protein>
    <submittedName>
        <fullName evidence="1">Uncharacterized protein</fullName>
    </submittedName>
</protein>
<reference evidence="1 2" key="1">
    <citation type="submission" date="2022-03" db="EMBL/GenBank/DDBJ databases">
        <title>Isotopic signatures of nitrous oxide derived from detoxification processes.</title>
        <authorList>
            <person name="Behrendt U."/>
            <person name="Buchen C."/>
            <person name="Well R."/>
            <person name="Ulrich A."/>
            <person name="Rohe L."/>
            <person name="Kolb S."/>
            <person name="Schloter M."/>
            <person name="Horn M.A."/>
            <person name="Augustin J."/>
        </authorList>
    </citation>
    <scope>NUCLEOTIDE SEQUENCE [LARGE SCALE GENOMIC DNA]</scope>
    <source>
        <strain evidence="1 2">S4-C24</strain>
    </source>
</reference>
<accession>A0ABY3W9X1</accession>
<dbReference type="Proteomes" id="UP000829069">
    <property type="component" value="Chromosome"/>
</dbReference>
<proteinExistence type="predicted"/>
<evidence type="ECO:0000313" key="1">
    <source>
        <dbReference type="EMBL" id="UNK46010.1"/>
    </source>
</evidence>
<name>A0ABY3W9X1_9MICC</name>
<dbReference type="EMBL" id="CP093326">
    <property type="protein sequence ID" value="UNK46010.1"/>
    <property type="molecule type" value="Genomic_DNA"/>
</dbReference>
<sequence length="415" mass="45144">MTLGPQSTTESPVGGDNPVRPFRVLAVADSDSYLKFACATLESLGESWEREVLLVRSPILPTLEQIQAATPGTFLAGKGPRVIPASGLRSALAGADVVLAAATGPVVEEVFTQASRMPHRPALLSALPGVAFPATRKALNYRALGDAFITHSHAECRAFSDLADAMRLPQWILVSRLPFLASPGRPEPQQVPLRSVVFAPQAKVPVERDQRVAILQALAALARRRPELSVRVKLRAWAGEPQTHLEQYPFDQLWSDLVAARAVAGHELQFCTGPMSAQLTPAAAMVTVSSTAALEALDAGLPVLILDDFGLSEQMLNKVFDGSGLVGNLEDLVAGRFRHPDHRWLRDNYFHAQTVPLDELLVNFAERARAGKLATDPERLAAVQRRKLRSKLRTVLPSPALKLVRRLRNARRLPA</sequence>
<organism evidence="1 2">
    <name type="scientific">Arthrobacter sulfonylureivorans</name>
    <dbReference type="NCBI Taxonomy" id="2486855"/>
    <lineage>
        <taxon>Bacteria</taxon>
        <taxon>Bacillati</taxon>
        <taxon>Actinomycetota</taxon>
        <taxon>Actinomycetes</taxon>
        <taxon>Micrococcales</taxon>
        <taxon>Micrococcaceae</taxon>
        <taxon>Arthrobacter</taxon>
    </lineage>
</organism>
<keyword evidence="2" id="KW-1185">Reference proteome</keyword>
<gene>
    <name evidence="1" type="ORF">MNQ99_01090</name>
</gene>